<dbReference type="Pfam" id="PF00561">
    <property type="entry name" value="Abhydrolase_1"/>
    <property type="match status" value="1"/>
</dbReference>
<evidence type="ECO:0000256" key="1">
    <source>
        <dbReference type="ARBA" id="ARBA00010088"/>
    </source>
</evidence>
<dbReference type="InterPro" id="IPR051601">
    <property type="entry name" value="Serine_prot/Carboxylest_S33"/>
</dbReference>
<sequence length="502" mass="52424">MLCALALLAAAGCTADAAGGAAEPTPGLARFYDQQVDWRDCGSGFQCAGVTVPRDYDRPRGATLTIAAKRLPAAGDPLGSLVVNPGGPGGSGVDYVAGAAGIVSEDVRRHFDIVGFDPRGVARSSPVYCLDAAGLDAYQGARFDTRDGDGDQSELTAKGVRQMQREVKTFVAACEENSGAMLGHVGTADVARDLDVLRAALGDDALTYLGKSYGTAIGAHYADRFPGRVRALVLDGAIDPAADQLELSVQQAEGFGTALDAFVADCVRRTDCPLGGADDGAGSAMRRLHGLLADTGRTPLDSTLGDGREVTRSRVETGLLGALYSEDLWPQARTALADAFDGDGTGLLRLGDRVYGRGESDRTYRNSAAALVAVNCADSASPRTVSAYREAAEELRTTSPVFGPGLAWNAMACAYWPEDAVAAPASLTAKGADPILVVGTTRDSATPYRWSRRLADRLDSGVLLTRDGDGHTGYRMGDSCVDTAVDRYLIKAEAPDEGTVCR</sequence>
<evidence type="ECO:0000256" key="2">
    <source>
        <dbReference type="ARBA" id="ARBA00022729"/>
    </source>
</evidence>
<evidence type="ECO:0000313" key="7">
    <source>
        <dbReference type="EMBL" id="PSK90931.1"/>
    </source>
</evidence>
<dbReference type="GO" id="GO:0016787">
    <property type="term" value="F:hydrolase activity"/>
    <property type="evidence" value="ECO:0007669"/>
    <property type="project" value="UniProtKB-KW"/>
</dbReference>
<feature type="domain" description="AB hydrolase-1" evidence="5">
    <location>
        <begin position="81"/>
        <end position="308"/>
    </location>
</feature>
<proteinExistence type="inferred from homology"/>
<evidence type="ECO:0000259" key="5">
    <source>
        <dbReference type="Pfam" id="PF00561"/>
    </source>
</evidence>
<dbReference type="SUPFAM" id="SSF53474">
    <property type="entry name" value="alpha/beta-Hydrolases"/>
    <property type="match status" value="1"/>
</dbReference>
<dbReference type="EMBL" id="PYGA01000021">
    <property type="protein sequence ID" value="PSK90931.1"/>
    <property type="molecule type" value="Genomic_DNA"/>
</dbReference>
<keyword evidence="2 4" id="KW-0732">Signal</keyword>
<name>A0A2P8D136_9ACTN</name>
<evidence type="ECO:0000256" key="3">
    <source>
        <dbReference type="ARBA" id="ARBA00022801"/>
    </source>
</evidence>
<dbReference type="Gene3D" id="3.40.50.1820">
    <property type="entry name" value="alpha/beta hydrolase"/>
    <property type="match status" value="1"/>
</dbReference>
<evidence type="ECO:0000259" key="6">
    <source>
        <dbReference type="Pfam" id="PF08386"/>
    </source>
</evidence>
<gene>
    <name evidence="7" type="ORF">CLV63_12157</name>
</gene>
<keyword evidence="8" id="KW-1185">Reference proteome</keyword>
<dbReference type="AlphaFoldDB" id="A0A2P8D136"/>
<comment type="caution">
    <text evidence="7">The sequence shown here is derived from an EMBL/GenBank/DDBJ whole genome shotgun (WGS) entry which is preliminary data.</text>
</comment>
<dbReference type="InterPro" id="IPR029058">
    <property type="entry name" value="AB_hydrolase_fold"/>
</dbReference>
<dbReference type="Pfam" id="PF08386">
    <property type="entry name" value="Abhydrolase_4"/>
    <property type="match status" value="1"/>
</dbReference>
<keyword evidence="3 7" id="KW-0378">Hydrolase</keyword>
<protein>
    <submittedName>
        <fullName evidence="7">Alpha/beta hydrolase family protein</fullName>
    </submittedName>
</protein>
<comment type="similarity">
    <text evidence="1">Belongs to the peptidase S33 family.</text>
</comment>
<evidence type="ECO:0000313" key="8">
    <source>
        <dbReference type="Proteomes" id="UP000240542"/>
    </source>
</evidence>
<accession>A0A2P8D136</accession>
<feature type="domain" description="Peptidase S33 tripeptidyl aminopeptidase-like C-terminal" evidence="6">
    <location>
        <begin position="399"/>
        <end position="501"/>
    </location>
</feature>
<dbReference type="PANTHER" id="PTHR43248:SF29">
    <property type="entry name" value="TRIPEPTIDYL AMINOPEPTIDASE"/>
    <property type="match status" value="1"/>
</dbReference>
<reference evidence="7 8" key="1">
    <citation type="submission" date="2018-03" db="EMBL/GenBank/DDBJ databases">
        <title>Genomic Encyclopedia of Archaeal and Bacterial Type Strains, Phase II (KMG-II): from individual species to whole genera.</title>
        <authorList>
            <person name="Goeker M."/>
        </authorList>
    </citation>
    <scope>NUCLEOTIDE SEQUENCE [LARGE SCALE GENOMIC DNA]</scope>
    <source>
        <strain evidence="7 8">DSM 45312</strain>
    </source>
</reference>
<organism evidence="7 8">
    <name type="scientific">Murinocardiopsis flavida</name>
    <dbReference type="NCBI Taxonomy" id="645275"/>
    <lineage>
        <taxon>Bacteria</taxon>
        <taxon>Bacillati</taxon>
        <taxon>Actinomycetota</taxon>
        <taxon>Actinomycetes</taxon>
        <taxon>Streptosporangiales</taxon>
        <taxon>Nocardiopsidaceae</taxon>
        <taxon>Murinocardiopsis</taxon>
    </lineage>
</organism>
<dbReference type="PANTHER" id="PTHR43248">
    <property type="entry name" value="2-SUCCINYL-6-HYDROXY-2,4-CYCLOHEXADIENE-1-CARBOXYLATE SYNTHASE"/>
    <property type="match status" value="1"/>
</dbReference>
<feature type="chain" id="PRO_5015121541" evidence="4">
    <location>
        <begin position="18"/>
        <end position="502"/>
    </location>
</feature>
<evidence type="ECO:0000256" key="4">
    <source>
        <dbReference type="SAM" id="SignalP"/>
    </source>
</evidence>
<dbReference type="InterPro" id="IPR013595">
    <property type="entry name" value="Pept_S33_TAP-like_C"/>
</dbReference>
<feature type="signal peptide" evidence="4">
    <location>
        <begin position="1"/>
        <end position="17"/>
    </location>
</feature>
<dbReference type="Proteomes" id="UP000240542">
    <property type="component" value="Unassembled WGS sequence"/>
</dbReference>
<dbReference type="InterPro" id="IPR000073">
    <property type="entry name" value="AB_hydrolase_1"/>
</dbReference>